<dbReference type="AlphaFoldDB" id="A0A5P1E9X3"/>
<accession>A0A5P1E9X3</accession>
<protein>
    <submittedName>
        <fullName evidence="1">Uncharacterized protein</fullName>
    </submittedName>
</protein>
<dbReference type="PANTHER" id="PTHR33790">
    <property type="entry name" value="OS05G0344200 PROTEIN"/>
    <property type="match status" value="1"/>
</dbReference>
<proteinExistence type="predicted"/>
<sequence>MAQLVRFGGSRDFVVKRFSGITDFAGDQDIIPKEGSEAKTPVAMEVISGRFRSTLNPYAAPYVPTAYRSVEDFSDEWWGLVKSASLRFAITELGQRASRRTELTSTSSIFAILPPRVLTR</sequence>
<gene>
    <name evidence="1" type="ORF">A4U43_C07F6430</name>
</gene>
<evidence type="ECO:0000313" key="2">
    <source>
        <dbReference type="Proteomes" id="UP000243459"/>
    </source>
</evidence>
<dbReference type="EMBL" id="CM007387">
    <property type="protein sequence ID" value="ONK62652.1"/>
    <property type="molecule type" value="Genomic_DNA"/>
</dbReference>
<evidence type="ECO:0000313" key="1">
    <source>
        <dbReference type="EMBL" id="ONK62652.1"/>
    </source>
</evidence>
<dbReference type="Proteomes" id="UP000243459">
    <property type="component" value="Chromosome 7"/>
</dbReference>
<name>A0A5P1E9X3_ASPOF</name>
<reference evidence="2" key="1">
    <citation type="journal article" date="2017" name="Nat. Commun.">
        <title>The asparagus genome sheds light on the origin and evolution of a young Y chromosome.</title>
        <authorList>
            <person name="Harkess A."/>
            <person name="Zhou J."/>
            <person name="Xu C."/>
            <person name="Bowers J.E."/>
            <person name="Van der Hulst R."/>
            <person name="Ayyampalayam S."/>
            <person name="Mercati F."/>
            <person name="Riccardi P."/>
            <person name="McKain M.R."/>
            <person name="Kakrana A."/>
            <person name="Tang H."/>
            <person name="Ray J."/>
            <person name="Groenendijk J."/>
            <person name="Arikit S."/>
            <person name="Mathioni S.M."/>
            <person name="Nakano M."/>
            <person name="Shan H."/>
            <person name="Telgmann-Rauber A."/>
            <person name="Kanno A."/>
            <person name="Yue Z."/>
            <person name="Chen H."/>
            <person name="Li W."/>
            <person name="Chen Y."/>
            <person name="Xu X."/>
            <person name="Zhang Y."/>
            <person name="Luo S."/>
            <person name="Chen H."/>
            <person name="Gao J."/>
            <person name="Mao Z."/>
            <person name="Pires J.C."/>
            <person name="Luo M."/>
            <person name="Kudrna D."/>
            <person name="Wing R.A."/>
            <person name="Meyers B.C."/>
            <person name="Yi K."/>
            <person name="Kong H."/>
            <person name="Lavrijsen P."/>
            <person name="Sunseri F."/>
            <person name="Falavigna A."/>
            <person name="Ye Y."/>
            <person name="Leebens-Mack J.H."/>
            <person name="Chen G."/>
        </authorList>
    </citation>
    <scope>NUCLEOTIDE SEQUENCE [LARGE SCALE GENOMIC DNA]</scope>
    <source>
        <strain evidence="2">cv. DH0086</strain>
    </source>
</reference>
<dbReference type="InterPro" id="IPR040414">
    <property type="entry name" value="CID1/CID2"/>
</dbReference>
<dbReference type="PANTHER" id="PTHR33790:SF1">
    <property type="entry name" value="PROTEIN EARLY RESPONSIVE TO DEHYDRATION 15"/>
    <property type="match status" value="1"/>
</dbReference>
<keyword evidence="2" id="KW-1185">Reference proteome</keyword>
<dbReference type="Gramene" id="ONK62652">
    <property type="protein sequence ID" value="ONK62652"/>
    <property type="gene ID" value="A4U43_C07F6430"/>
</dbReference>
<organism evidence="1 2">
    <name type="scientific">Asparagus officinalis</name>
    <name type="common">Garden asparagus</name>
    <dbReference type="NCBI Taxonomy" id="4686"/>
    <lineage>
        <taxon>Eukaryota</taxon>
        <taxon>Viridiplantae</taxon>
        <taxon>Streptophyta</taxon>
        <taxon>Embryophyta</taxon>
        <taxon>Tracheophyta</taxon>
        <taxon>Spermatophyta</taxon>
        <taxon>Magnoliopsida</taxon>
        <taxon>Liliopsida</taxon>
        <taxon>Asparagales</taxon>
        <taxon>Asparagaceae</taxon>
        <taxon>Asparagoideae</taxon>
        <taxon>Asparagus</taxon>
    </lineage>
</organism>